<feature type="domain" description="Phosphofructokinase" evidence="9">
    <location>
        <begin position="10"/>
        <end position="321"/>
    </location>
</feature>
<dbReference type="UniPathway" id="UPA00109">
    <property type="reaction ID" value="UER00182"/>
</dbReference>
<evidence type="ECO:0000256" key="6">
    <source>
        <dbReference type="ARBA" id="ARBA00022842"/>
    </source>
</evidence>
<keyword evidence="6 8" id="KW-0460">Magnesium</keyword>
<dbReference type="GO" id="GO:0046872">
    <property type="term" value="F:metal ion binding"/>
    <property type="evidence" value="ECO:0007669"/>
    <property type="project" value="UniProtKB-KW"/>
</dbReference>
<comment type="function">
    <text evidence="2 8">Catalyzes the phosphorylation of D-fructose 6-phosphate, the first committing step of glycolysis. Uses inorganic phosphate (PPi) as phosphoryl donor instead of ATP like common ATP-dependent phosphofructokinases (ATP-PFKs), which renders the reaction reversible, and can thus function both in glycolysis and gluconeogenesis. Consistently, PPi-PFK can replace the enzymes of both the forward (ATP-PFK) and reverse (fructose-bisphosphatase (FBPase)) reactions.</text>
</comment>
<protein>
    <recommendedName>
        <fullName evidence="8">Pyrophosphate--fructose 6-phosphate 1-phosphotransferase</fullName>
        <ecNumber evidence="8">2.7.1.90</ecNumber>
    </recommendedName>
    <alternativeName>
        <fullName evidence="8">6-phosphofructokinase, pyrophosphate dependent</fullName>
    </alternativeName>
    <alternativeName>
        <fullName evidence="8">PPi-dependent phosphofructokinase</fullName>
        <shortName evidence="8">PPi-PFK</shortName>
    </alternativeName>
    <alternativeName>
        <fullName evidence="8">Pyrophosphate-dependent 6-phosphofructose-1-kinase</fullName>
    </alternativeName>
</protein>
<dbReference type="InterPro" id="IPR035966">
    <property type="entry name" value="PKF_sf"/>
</dbReference>
<evidence type="ECO:0000313" key="10">
    <source>
        <dbReference type="EMBL" id="SDF41809.1"/>
    </source>
</evidence>
<comment type="subcellular location">
    <subcellularLocation>
        <location evidence="8">Cytoplasm</location>
    </subcellularLocation>
</comment>
<dbReference type="AlphaFoldDB" id="A0A1G7KYJ1"/>
<feature type="binding site" evidence="8">
    <location>
        <position position="240"/>
    </location>
    <ligand>
        <name>substrate</name>
    </ligand>
</feature>
<evidence type="ECO:0000259" key="9">
    <source>
        <dbReference type="Pfam" id="PF00365"/>
    </source>
</evidence>
<dbReference type="Pfam" id="PF00365">
    <property type="entry name" value="PFK"/>
    <property type="match status" value="1"/>
</dbReference>
<comment type="similarity">
    <text evidence="8">Belongs to the phosphofructokinase type A (PFKA) family. PPi-dependent PFK group II subfamily. Clade 'B2' sub-subfamily.</text>
</comment>
<dbReference type="EC" id="2.7.1.90" evidence="8"/>
<feature type="binding site" evidence="8">
    <location>
        <begin position="138"/>
        <end position="140"/>
    </location>
    <ligand>
        <name>substrate</name>
    </ligand>
</feature>
<evidence type="ECO:0000256" key="7">
    <source>
        <dbReference type="ARBA" id="ARBA00048072"/>
    </source>
</evidence>
<dbReference type="GO" id="GO:0005737">
    <property type="term" value="C:cytoplasm"/>
    <property type="evidence" value="ECO:0007669"/>
    <property type="project" value="UniProtKB-SubCell"/>
</dbReference>
<dbReference type="Gene3D" id="3.40.50.460">
    <property type="entry name" value="Phosphofructokinase domain"/>
    <property type="match status" value="1"/>
</dbReference>
<keyword evidence="4 8" id="KW-0479">Metal-binding</keyword>
<dbReference type="GO" id="GO:0006002">
    <property type="term" value="P:fructose 6-phosphate metabolic process"/>
    <property type="evidence" value="ECO:0007669"/>
    <property type="project" value="InterPro"/>
</dbReference>
<reference evidence="11" key="1">
    <citation type="submission" date="2016-10" db="EMBL/GenBank/DDBJ databases">
        <authorList>
            <person name="Varghese N."/>
            <person name="Submissions S."/>
        </authorList>
    </citation>
    <scope>NUCLEOTIDE SEQUENCE [LARGE SCALE GENOMIC DNA]</scope>
    <source>
        <strain evidence="11">GAS232</strain>
    </source>
</reference>
<dbReference type="PIRSF" id="PIRSF036483">
    <property type="entry name" value="PFK_XF0274"/>
    <property type="match status" value="1"/>
</dbReference>
<feature type="binding site" evidence="8">
    <location>
        <position position="16"/>
    </location>
    <ligand>
        <name>diphosphate</name>
        <dbReference type="ChEBI" id="CHEBI:33019"/>
    </ligand>
</feature>
<comment type="caution">
    <text evidence="8">Lacks conserved residue(s) required for the propagation of feature annotation.</text>
</comment>
<dbReference type="GO" id="GO:0003872">
    <property type="term" value="F:6-phosphofructokinase activity"/>
    <property type="evidence" value="ECO:0007669"/>
    <property type="project" value="UniProtKB-UniRule"/>
</dbReference>
<dbReference type="InterPro" id="IPR050929">
    <property type="entry name" value="PFKA"/>
</dbReference>
<proteinExistence type="inferred from homology"/>
<keyword evidence="8" id="KW-0963">Cytoplasm</keyword>
<keyword evidence="3 8" id="KW-0808">Transferase</keyword>
<evidence type="ECO:0000256" key="4">
    <source>
        <dbReference type="ARBA" id="ARBA00022723"/>
    </source>
</evidence>
<organism evidence="10 11">
    <name type="scientific">Terriglobus roseus</name>
    <dbReference type="NCBI Taxonomy" id="392734"/>
    <lineage>
        <taxon>Bacteria</taxon>
        <taxon>Pseudomonadati</taxon>
        <taxon>Acidobacteriota</taxon>
        <taxon>Terriglobia</taxon>
        <taxon>Terriglobales</taxon>
        <taxon>Acidobacteriaceae</taxon>
        <taxon>Terriglobus</taxon>
    </lineage>
</organism>
<evidence type="ECO:0000256" key="5">
    <source>
        <dbReference type="ARBA" id="ARBA00022777"/>
    </source>
</evidence>
<keyword evidence="11" id="KW-1185">Reference proteome</keyword>
<feature type="active site" description="Proton acceptor" evidence="8">
    <location>
        <position position="140"/>
    </location>
</feature>
<dbReference type="PRINTS" id="PR00476">
    <property type="entry name" value="PHFRCTKINASE"/>
</dbReference>
<dbReference type="InterPro" id="IPR022953">
    <property type="entry name" value="ATP_PFK"/>
</dbReference>
<evidence type="ECO:0000256" key="8">
    <source>
        <dbReference type="HAMAP-Rule" id="MF_01978"/>
    </source>
</evidence>
<dbReference type="PANTHER" id="PTHR45770">
    <property type="entry name" value="ATP-DEPENDENT 6-PHOSPHOFRUCTOKINASE 1"/>
    <property type="match status" value="1"/>
</dbReference>
<feature type="site" description="Important for catalytic activity; stabilizes the transition state when the phosphoryl donor is PPi" evidence="8">
    <location>
        <position position="137"/>
    </location>
</feature>
<dbReference type="SUPFAM" id="SSF53784">
    <property type="entry name" value="Phosphofructokinase"/>
    <property type="match status" value="1"/>
</dbReference>
<evidence type="ECO:0000256" key="3">
    <source>
        <dbReference type="ARBA" id="ARBA00022679"/>
    </source>
</evidence>
<dbReference type="Gene3D" id="3.40.50.450">
    <property type="match status" value="1"/>
</dbReference>
<dbReference type="GO" id="GO:0047334">
    <property type="term" value="F:diphosphate-fructose-6-phosphate 1-phosphotransferase activity"/>
    <property type="evidence" value="ECO:0007669"/>
    <property type="project" value="UniProtKB-EC"/>
</dbReference>
<comment type="subunit">
    <text evidence="8">Homodimer.</text>
</comment>
<accession>A0A1G7KYJ1</accession>
<comment type="pathway">
    <text evidence="8">Carbohydrate degradation; glycolysis; D-glyceraldehyde 3-phosphate and glycerone phosphate from D-glucose: step 3/4.</text>
</comment>
<feature type="binding site" evidence="8">
    <location>
        <begin position="183"/>
        <end position="185"/>
    </location>
    <ligand>
        <name>substrate</name>
    </ligand>
</feature>
<feature type="binding site" evidence="8">
    <location>
        <position position="110"/>
    </location>
    <ligand>
        <name>Mg(2+)</name>
        <dbReference type="ChEBI" id="CHEBI:18420"/>
        <note>catalytic</note>
    </ligand>
</feature>
<dbReference type="InterPro" id="IPR011404">
    <property type="entry name" value="PPi-PFK"/>
</dbReference>
<comment type="activity regulation">
    <text evidence="8">Non-allosteric.</text>
</comment>
<comment type="catalytic activity">
    <reaction evidence="7 8">
        <text>beta-D-fructose 6-phosphate + diphosphate = beta-D-fructose 1,6-bisphosphate + phosphate + H(+)</text>
        <dbReference type="Rhea" id="RHEA:13613"/>
        <dbReference type="ChEBI" id="CHEBI:15378"/>
        <dbReference type="ChEBI" id="CHEBI:32966"/>
        <dbReference type="ChEBI" id="CHEBI:33019"/>
        <dbReference type="ChEBI" id="CHEBI:43474"/>
        <dbReference type="ChEBI" id="CHEBI:57634"/>
        <dbReference type="EC" id="2.7.1.90"/>
    </reaction>
</comment>
<dbReference type="NCBIfam" id="NF010675">
    <property type="entry name" value="PRK14072.1"/>
    <property type="match status" value="1"/>
</dbReference>
<dbReference type="InterPro" id="IPR000023">
    <property type="entry name" value="Phosphofructokinase_dom"/>
</dbReference>
<dbReference type="Proteomes" id="UP000182427">
    <property type="component" value="Chromosome I"/>
</dbReference>
<comment type="cofactor">
    <cofactor evidence="1 8">
        <name>Mg(2+)</name>
        <dbReference type="ChEBI" id="CHEBI:18420"/>
    </cofactor>
</comment>
<evidence type="ECO:0000256" key="2">
    <source>
        <dbReference type="ARBA" id="ARBA00003138"/>
    </source>
</evidence>
<keyword evidence="5 8" id="KW-0418">Kinase</keyword>
<sequence length="396" mass="41712">MEAMHSDGLMIVQGGGPTAVFNASLAGIVREAQQLGFSSIYGARFGMKGLSSGDVINLTALTTDLLGGIRLSPGAALGTSRFKPTENDLDRCIQVLQAHGIGRMIFLGGNGTMGGAQLFLEFCASRGFSLQVMGAPKTIDNDIRATDRCPGFGSAARYVAQSLLDLSMDLQSLPQPVSIMETLGRDVGWLSAASVLAKQHPDDAPHVVCIPEIPFVLDDFLQRIDSTVKRIGWAVAVVSEGTCYADGTPVFEQVLPSGGKTPLRPLIGGVAQHLSGLVAEHLGLRCRSEKPGLIARSASPYVSAQDRADAELTGRECVRALAAGASGSMVSLRSIGSDPAFELLPLTEAAGPRRAIPQEWLCHDGLAVNDAFLEYARPIVGPLQRHPASLSGNPMQ</sequence>
<keyword evidence="8" id="KW-0324">Glycolysis</keyword>
<evidence type="ECO:0000256" key="1">
    <source>
        <dbReference type="ARBA" id="ARBA00001946"/>
    </source>
</evidence>
<gene>
    <name evidence="8" type="primary">pfp</name>
    <name evidence="10" type="ORF">SAMN05444167_2346</name>
</gene>
<name>A0A1G7KYJ1_9BACT</name>
<evidence type="ECO:0000313" key="11">
    <source>
        <dbReference type="Proteomes" id="UP000182427"/>
    </source>
</evidence>
<dbReference type="HAMAP" id="MF_01978">
    <property type="entry name" value="Phosphofructokinase_II_B2"/>
    <property type="match status" value="1"/>
</dbReference>
<dbReference type="EMBL" id="LT629690">
    <property type="protein sequence ID" value="SDF41809.1"/>
    <property type="molecule type" value="Genomic_DNA"/>
</dbReference>